<keyword evidence="2" id="KW-1185">Reference proteome</keyword>
<dbReference type="GO" id="GO:0016811">
    <property type="term" value="F:hydrolase activity, acting on carbon-nitrogen (but not peptide) bonds, in linear amides"/>
    <property type="evidence" value="ECO:0007669"/>
    <property type="project" value="InterPro"/>
</dbReference>
<dbReference type="PRINTS" id="PR00097">
    <property type="entry name" value="ANTSNTHASEII"/>
</dbReference>
<gene>
    <name evidence="1" type="ORF">SAMN04489806_2446</name>
</gene>
<protein>
    <submittedName>
        <fullName evidence="1">Putative glutamine amidotransferase</fullName>
    </submittedName>
</protein>
<dbReference type="Gene3D" id="3.40.50.880">
    <property type="match status" value="1"/>
</dbReference>
<dbReference type="PRINTS" id="PR00096">
    <property type="entry name" value="GATASE"/>
</dbReference>
<dbReference type="GO" id="GO:0005829">
    <property type="term" value="C:cytosol"/>
    <property type="evidence" value="ECO:0007669"/>
    <property type="project" value="TreeGrafter"/>
</dbReference>
<dbReference type="Proteomes" id="UP000199183">
    <property type="component" value="Unassembled WGS sequence"/>
</dbReference>
<dbReference type="EMBL" id="FNRY01000001">
    <property type="protein sequence ID" value="SEC04295.1"/>
    <property type="molecule type" value="Genomic_DNA"/>
</dbReference>
<proteinExistence type="predicted"/>
<accession>A0A1H4PAC9</accession>
<dbReference type="GO" id="GO:0016740">
    <property type="term" value="F:transferase activity"/>
    <property type="evidence" value="ECO:0007669"/>
    <property type="project" value="UniProtKB-KW"/>
</dbReference>
<organism evidence="1 2">
    <name type="scientific">Paramicrobacterium humi</name>
    <dbReference type="NCBI Taxonomy" id="640635"/>
    <lineage>
        <taxon>Bacteria</taxon>
        <taxon>Bacillati</taxon>
        <taxon>Actinomycetota</taxon>
        <taxon>Actinomycetes</taxon>
        <taxon>Micrococcales</taxon>
        <taxon>Microbacteriaceae</taxon>
        <taxon>Paramicrobacterium</taxon>
    </lineage>
</organism>
<keyword evidence="1" id="KW-0808">Transferase</keyword>
<dbReference type="STRING" id="640635.SAMN04489806_2446"/>
<dbReference type="PANTHER" id="PTHR43235">
    <property type="entry name" value="GLUTAMINE AMIDOTRANSFERASE PB2B2.05-RELATED"/>
    <property type="match status" value="1"/>
</dbReference>
<dbReference type="Pfam" id="PF07722">
    <property type="entry name" value="Peptidase_C26"/>
    <property type="match status" value="1"/>
</dbReference>
<name>A0A1H4PAC9_9MICO</name>
<dbReference type="SUPFAM" id="SSF52317">
    <property type="entry name" value="Class I glutamine amidotransferase-like"/>
    <property type="match status" value="1"/>
</dbReference>
<dbReference type="PROSITE" id="PS51273">
    <property type="entry name" value="GATASE_TYPE_1"/>
    <property type="match status" value="1"/>
</dbReference>
<evidence type="ECO:0000313" key="1">
    <source>
        <dbReference type="EMBL" id="SEC04295.1"/>
    </source>
</evidence>
<evidence type="ECO:0000313" key="2">
    <source>
        <dbReference type="Proteomes" id="UP000199183"/>
    </source>
</evidence>
<dbReference type="RefSeq" id="WP_245723635.1">
    <property type="nucleotide sequence ID" value="NZ_FNRY01000001.1"/>
</dbReference>
<dbReference type="InterPro" id="IPR029062">
    <property type="entry name" value="Class_I_gatase-like"/>
</dbReference>
<dbReference type="PANTHER" id="PTHR43235:SF1">
    <property type="entry name" value="GLUTAMINE AMIDOTRANSFERASE PB2B2.05-RELATED"/>
    <property type="match status" value="1"/>
</dbReference>
<dbReference type="InterPro" id="IPR044668">
    <property type="entry name" value="PuuD-like"/>
</dbReference>
<dbReference type="InterPro" id="IPR011697">
    <property type="entry name" value="Peptidase_C26"/>
</dbReference>
<dbReference type="AlphaFoldDB" id="A0A1H4PAC9"/>
<sequence>MTEPHRPLTLAVVEVTNARPHARSYDAYTRGMITRTVNDATALGWDAMLLSAEQLGTAALLDATERADAIAIMGGEDIAPEFYGASGGYEGEGRHYRGADAAELALVRRAALSGTPLLGICRGHQIINVAFGGTLLQHVQESGHRITDLPVEYALVEHPVQLDRSSTLALRLGEHVTVQSGHHQVVDRVGRGLRAVGWSPDGHIEAIEHEVLPITGVQWHPEAPLAAEGQLERLLDGLEREALRGVLA</sequence>
<keyword evidence="1" id="KW-0315">Glutamine amidotransferase</keyword>
<reference evidence="1 2" key="1">
    <citation type="submission" date="2016-10" db="EMBL/GenBank/DDBJ databases">
        <authorList>
            <person name="de Groot N.N."/>
        </authorList>
    </citation>
    <scope>NUCLEOTIDE SEQUENCE [LARGE SCALE GENOMIC DNA]</scope>
    <source>
        <strain evidence="1 2">DSM 21799</strain>
    </source>
</reference>